<dbReference type="Gene3D" id="3.40.1390.20">
    <property type="entry name" value="HprK N-terminal domain-like"/>
    <property type="match status" value="1"/>
</dbReference>
<keyword evidence="4" id="KW-0378">Hydrolase</keyword>
<evidence type="ECO:0000256" key="6">
    <source>
        <dbReference type="ARBA" id="ARBA00032535"/>
    </source>
</evidence>
<dbReference type="SUPFAM" id="SSF54631">
    <property type="entry name" value="CBS-domain pair"/>
    <property type="match status" value="1"/>
</dbReference>
<protein>
    <recommendedName>
        <fullName evidence="2">inorganic diphosphatase</fullName>
        <ecNumber evidence="2">3.6.1.1</ecNumber>
    </recommendedName>
    <alternativeName>
        <fullName evidence="6">Pyrophosphate phospho-hydrolase</fullName>
    </alternativeName>
</protein>
<reference evidence="8 9" key="1">
    <citation type="submission" date="2018-09" db="EMBL/GenBank/DDBJ databases">
        <title>Genome sequencing of Lachnoanaerobaculum umeaense DSM 23576.</title>
        <authorList>
            <person name="Kook J.-K."/>
            <person name="Park S.-N."/>
            <person name="Lim Y.K."/>
        </authorList>
    </citation>
    <scope>NUCLEOTIDE SEQUENCE [LARGE SCALE GENOMIC DNA]</scope>
    <source>
        <strain evidence="9">DSM 23576 \ CCUG 58757</strain>
    </source>
</reference>
<dbReference type="Gene3D" id="3.10.310.20">
    <property type="entry name" value="DHHA2 domain"/>
    <property type="match status" value="1"/>
</dbReference>
<evidence type="ECO:0000256" key="4">
    <source>
        <dbReference type="ARBA" id="ARBA00022801"/>
    </source>
</evidence>
<dbReference type="Proteomes" id="UP000265562">
    <property type="component" value="Chromosome"/>
</dbReference>
<dbReference type="FunFam" id="3.90.1640.10:FF:000001">
    <property type="entry name" value="Probable manganese-dependent inorganic pyrophosphatase"/>
    <property type="match status" value="1"/>
</dbReference>
<dbReference type="InterPro" id="IPR000644">
    <property type="entry name" value="CBS_dom"/>
</dbReference>
<dbReference type="KEGG" id="lua:D4A81_03080"/>
<keyword evidence="3" id="KW-0479">Metal-binding</keyword>
<name>A0A385PYH5_9FIRM</name>
<dbReference type="GO" id="GO:0046872">
    <property type="term" value="F:metal ion binding"/>
    <property type="evidence" value="ECO:0007669"/>
    <property type="project" value="UniProtKB-KW"/>
</dbReference>
<dbReference type="NCBIfam" id="NF011443">
    <property type="entry name" value="PRK14869.1-5"/>
    <property type="match status" value="1"/>
</dbReference>
<organism evidence="8 9">
    <name type="scientific">Lachnoanaerobaculum umeaense</name>
    <dbReference type="NCBI Taxonomy" id="617123"/>
    <lineage>
        <taxon>Bacteria</taxon>
        <taxon>Bacillati</taxon>
        <taxon>Bacillota</taxon>
        <taxon>Clostridia</taxon>
        <taxon>Lachnospirales</taxon>
        <taxon>Lachnospiraceae</taxon>
        <taxon>Lachnoanaerobaculum</taxon>
    </lineage>
</organism>
<dbReference type="OrthoDB" id="9766150at2"/>
<dbReference type="EC" id="3.6.1.1" evidence="2"/>
<dbReference type="SUPFAM" id="SSF75138">
    <property type="entry name" value="HprK N-terminal domain-like"/>
    <property type="match status" value="1"/>
</dbReference>
<dbReference type="Pfam" id="PF00571">
    <property type="entry name" value="CBS"/>
    <property type="match status" value="2"/>
</dbReference>
<evidence type="ECO:0000256" key="5">
    <source>
        <dbReference type="ARBA" id="ARBA00023211"/>
    </source>
</evidence>
<comment type="cofactor">
    <cofactor evidence="1">
        <name>Mn(2+)</name>
        <dbReference type="ChEBI" id="CHEBI:29035"/>
    </cofactor>
</comment>
<accession>A0A385PYH5</accession>
<dbReference type="GO" id="GO:0005737">
    <property type="term" value="C:cytoplasm"/>
    <property type="evidence" value="ECO:0007669"/>
    <property type="project" value="InterPro"/>
</dbReference>
<evidence type="ECO:0000313" key="9">
    <source>
        <dbReference type="Proteomes" id="UP000265562"/>
    </source>
</evidence>
<dbReference type="InterPro" id="IPR004097">
    <property type="entry name" value="DHHA2"/>
</dbReference>
<dbReference type="Pfam" id="PF07085">
    <property type="entry name" value="DRTGG"/>
    <property type="match status" value="1"/>
</dbReference>
<proteinExistence type="predicted"/>
<dbReference type="InterPro" id="IPR038763">
    <property type="entry name" value="DHH_sf"/>
</dbReference>
<keyword evidence="5" id="KW-0464">Manganese</keyword>
<dbReference type="InterPro" id="IPR001667">
    <property type="entry name" value="DDH_dom"/>
</dbReference>
<gene>
    <name evidence="8" type="ORF">D4A81_03080</name>
</gene>
<dbReference type="Pfam" id="PF02833">
    <property type="entry name" value="DHHA2"/>
    <property type="match status" value="1"/>
</dbReference>
<dbReference type="PROSITE" id="PS51371">
    <property type="entry name" value="CBS"/>
    <property type="match status" value="1"/>
</dbReference>
<comment type="catalytic activity">
    <reaction evidence="7">
        <text>diphosphate + H2O = 2 phosphate + H(+)</text>
        <dbReference type="Rhea" id="RHEA:24576"/>
        <dbReference type="ChEBI" id="CHEBI:15377"/>
        <dbReference type="ChEBI" id="CHEBI:15378"/>
        <dbReference type="ChEBI" id="CHEBI:33019"/>
        <dbReference type="ChEBI" id="CHEBI:43474"/>
        <dbReference type="EC" id="3.6.1.1"/>
    </reaction>
</comment>
<keyword evidence="9" id="KW-1185">Reference proteome</keyword>
<evidence type="ECO:0000313" key="8">
    <source>
        <dbReference type="EMBL" id="AYA98996.1"/>
    </source>
</evidence>
<evidence type="ECO:0000256" key="7">
    <source>
        <dbReference type="ARBA" id="ARBA00047820"/>
    </source>
</evidence>
<dbReference type="InterPro" id="IPR046342">
    <property type="entry name" value="CBS_dom_sf"/>
</dbReference>
<dbReference type="GO" id="GO:0004427">
    <property type="term" value="F:inorganic diphosphate phosphatase activity"/>
    <property type="evidence" value="ECO:0007669"/>
    <property type="project" value="UniProtKB-EC"/>
</dbReference>
<dbReference type="Gene3D" id="3.10.580.10">
    <property type="entry name" value="CBS-domain"/>
    <property type="match status" value="1"/>
</dbReference>
<evidence type="ECO:0000256" key="2">
    <source>
        <dbReference type="ARBA" id="ARBA00012146"/>
    </source>
</evidence>
<dbReference type="AlphaFoldDB" id="A0A385PYH5"/>
<dbReference type="Pfam" id="PF01368">
    <property type="entry name" value="DHH"/>
    <property type="match status" value="1"/>
</dbReference>
<dbReference type="InterPro" id="IPR010766">
    <property type="entry name" value="DRTGG"/>
</dbReference>
<dbReference type="PANTHER" id="PTHR12112:SF22">
    <property type="entry name" value="MANGANESE-DEPENDENT INORGANIC PYROPHOSPHATASE-RELATED"/>
    <property type="match status" value="1"/>
</dbReference>
<evidence type="ECO:0000256" key="1">
    <source>
        <dbReference type="ARBA" id="ARBA00001936"/>
    </source>
</evidence>
<dbReference type="PANTHER" id="PTHR12112">
    <property type="entry name" value="BNIP - RELATED"/>
    <property type="match status" value="1"/>
</dbReference>
<dbReference type="SMART" id="SM01131">
    <property type="entry name" value="DHHA2"/>
    <property type="match status" value="1"/>
</dbReference>
<dbReference type="NCBIfam" id="NF011442">
    <property type="entry name" value="PRK14869.1-4"/>
    <property type="match status" value="1"/>
</dbReference>
<dbReference type="EMBL" id="CP032364">
    <property type="protein sequence ID" value="AYA98996.1"/>
    <property type="molecule type" value="Genomic_DNA"/>
</dbReference>
<dbReference type="SUPFAM" id="SSF64182">
    <property type="entry name" value="DHH phosphoesterases"/>
    <property type="match status" value="1"/>
</dbReference>
<dbReference type="InterPro" id="IPR028979">
    <property type="entry name" value="Ser_kin/Pase_Hpr-like_N_sf"/>
</dbReference>
<sequence>MSKLRTLIMGHKNPDTDSICAAISYADLKSKTEEGEFSPRRAGEINEETKFVLNYFKVKPPKLTESVNTQVKDIEIKHTKGVDKNISFKKAWALMQELDVVTLPTVSSDGDLEGIISVSDIANSYMNIYDSRILAKANTRYANILETLEGTLVVGDDTAYFNEGKVVVAAANPDMMEFYIEKNDLVILGNRYEMQLCAIEMGAACIIICEGAGASMTIKKLAKEHGTTIITTAYDTFTVARLINQSMPINYFMKTENLITFENEDYLDEIKEVMANVRHRDFPILDKNGKYLGMFSRRNLLGAKGKRVIMVDHNEKSQAVDGIEHANVLEIIDHHRLGTVETIGPVYFRNQPLGCTSTIIYQMYHEKGVEIPKHIAGLLCSAIISDTLLFRSPTCTAVDKAAGLDLARIAGIDIEKYANQMFASASNLKGKTDEQIFHQDYKKFLLGKTSIGIGQISSLNEEELDEIESRLLPFLVKLHENSEEDMMFFMLTNILEQSTKLICVGFGAMALVMKSFRIEEGLYEISDAGVIQLDSVVSRKKQLVPSLVIGIQM</sequence>
<evidence type="ECO:0000256" key="3">
    <source>
        <dbReference type="ARBA" id="ARBA00022723"/>
    </source>
</evidence>
<dbReference type="RefSeq" id="WP_111525186.1">
    <property type="nucleotide sequence ID" value="NZ_CP032364.1"/>
</dbReference>
<dbReference type="InterPro" id="IPR038222">
    <property type="entry name" value="DHHA2_dom_sf"/>
</dbReference>